<dbReference type="PANTHER" id="PTHR23150">
    <property type="entry name" value="SULFATASE MODIFYING FACTOR 1, 2"/>
    <property type="match status" value="1"/>
</dbReference>
<protein>
    <submittedName>
        <fullName evidence="9">Uncharacterized protein</fullName>
    </submittedName>
</protein>
<dbReference type="Pfam" id="PF03781">
    <property type="entry name" value="FGE-sulfatase"/>
    <property type="match status" value="1"/>
</dbReference>
<keyword evidence="2" id="KW-0813">Transport</keyword>
<keyword evidence="6" id="KW-0408">Iron</keyword>
<name>A0A4Q1JMJ3_9BACT</name>
<comment type="subcellular location">
    <subcellularLocation>
        <location evidence="1">Cell envelope</location>
    </subcellularLocation>
</comment>
<dbReference type="InterPro" id="IPR005126">
    <property type="entry name" value="NapC/NirT_cyt_c_N"/>
</dbReference>
<dbReference type="SUPFAM" id="SSF48695">
    <property type="entry name" value="Multiheme cytochromes"/>
    <property type="match status" value="1"/>
</dbReference>
<dbReference type="OrthoDB" id="9768004at2"/>
<dbReference type="Gene3D" id="3.90.1580.10">
    <property type="entry name" value="paralog of FGE (formylglycine-generating enzyme)"/>
    <property type="match status" value="1"/>
</dbReference>
<evidence type="ECO:0000259" key="7">
    <source>
        <dbReference type="Pfam" id="PF03264"/>
    </source>
</evidence>
<sequence>MRFKVKIIGLIAMVGLFVLYRSIEKLDIYTSTDSYCINCHVHTSADHSWELSSHYSTDSIKRTACVDCHLPPKKSIDYWPQKIKAGTRDLYSYYFKDHFKINWAEKSEIENAVRFTPKESCINCHENLFPFSLSDKGEKAHLYYRRNENELHCINCHIGVGHGQHRAIYGQNTSLLKKTRLDSMALFTEANKITGFKNFKEQIPGSDVSFDMIAIPAGEFEKAIYHNNKFNSKPLVRKKIQLSPFFMAKVELTWDAYLVFLRDVESEGREQTQALDSLETDVISGATPPWGDPAQGWGMGQRPAISMTWQAANTYCKWLSKKTGKTYRLPTEAEWEYACRANSDLQDNWTDEEMANRIIFRDNSKGKTHLPEGMKANAFGLVNMLGNVKEFCSDWYADNPFENDSFVVNPEGPETGVERVIKGGSYRSEKKDMRVDYRENTQHDNWLKTDPQMPKSIWWYSDCRDVGFRLVCEWDGDKEKQ</sequence>
<keyword evidence="10" id="KW-1185">Reference proteome</keyword>
<dbReference type="GO" id="GO:0120147">
    <property type="term" value="F:formylglycine-generating oxidase activity"/>
    <property type="evidence" value="ECO:0007669"/>
    <property type="project" value="TreeGrafter"/>
</dbReference>
<comment type="caution">
    <text evidence="9">The sequence shown here is derived from an EMBL/GenBank/DDBJ whole genome shotgun (WGS) entry which is preliminary data.</text>
</comment>
<dbReference type="InterPro" id="IPR038266">
    <property type="entry name" value="NapC/NirT_cytc_sf"/>
</dbReference>
<dbReference type="AlphaFoldDB" id="A0A4Q1JMJ3"/>
<keyword evidence="4" id="KW-0479">Metal-binding</keyword>
<evidence type="ECO:0000256" key="3">
    <source>
        <dbReference type="ARBA" id="ARBA00022617"/>
    </source>
</evidence>
<dbReference type="EMBL" id="SAXA01000007">
    <property type="protein sequence ID" value="RXQ94534.1"/>
    <property type="molecule type" value="Genomic_DNA"/>
</dbReference>
<dbReference type="InterPro" id="IPR042095">
    <property type="entry name" value="SUMF_sf"/>
</dbReference>
<dbReference type="Gene3D" id="1.10.3820.10">
    <property type="entry name" value="Di-heme elbow motif domain"/>
    <property type="match status" value="1"/>
</dbReference>
<accession>A0A4Q1JMJ3</accession>
<evidence type="ECO:0000313" key="10">
    <source>
        <dbReference type="Proteomes" id="UP000289703"/>
    </source>
</evidence>
<dbReference type="Pfam" id="PF03264">
    <property type="entry name" value="Cytochrom_NNT"/>
    <property type="match status" value="1"/>
</dbReference>
<keyword evidence="5" id="KW-0249">Electron transport</keyword>
<evidence type="ECO:0000256" key="4">
    <source>
        <dbReference type="ARBA" id="ARBA00022723"/>
    </source>
</evidence>
<dbReference type="SUPFAM" id="SSF56436">
    <property type="entry name" value="C-type lectin-like"/>
    <property type="match status" value="1"/>
</dbReference>
<evidence type="ECO:0000256" key="2">
    <source>
        <dbReference type="ARBA" id="ARBA00022448"/>
    </source>
</evidence>
<dbReference type="InterPro" id="IPR036280">
    <property type="entry name" value="Multihaem_cyt_sf"/>
</dbReference>
<evidence type="ECO:0000259" key="8">
    <source>
        <dbReference type="Pfam" id="PF03781"/>
    </source>
</evidence>
<feature type="domain" description="NapC/NirT cytochrome c N-terminal" evidence="7">
    <location>
        <begin position="4"/>
        <end position="163"/>
    </location>
</feature>
<feature type="domain" description="Sulfatase-modifying factor enzyme-like" evidence="8">
    <location>
        <begin position="211"/>
        <end position="442"/>
    </location>
</feature>
<keyword evidence="3" id="KW-0349">Heme</keyword>
<dbReference type="GO" id="GO:0030313">
    <property type="term" value="C:cell envelope"/>
    <property type="evidence" value="ECO:0007669"/>
    <property type="project" value="UniProtKB-SubCell"/>
</dbReference>
<dbReference type="InterPro" id="IPR016187">
    <property type="entry name" value="CTDL_fold"/>
</dbReference>
<dbReference type="Proteomes" id="UP000289703">
    <property type="component" value="Unassembled WGS sequence"/>
</dbReference>
<gene>
    <name evidence="9" type="ORF">EO244_09660</name>
</gene>
<evidence type="ECO:0000256" key="5">
    <source>
        <dbReference type="ARBA" id="ARBA00022982"/>
    </source>
</evidence>
<dbReference type="InterPro" id="IPR051043">
    <property type="entry name" value="Sulfatase_Mod_Factor_Kinase"/>
</dbReference>
<organism evidence="9 10">
    <name type="scientific">Ancylomarina salipaludis</name>
    <dbReference type="NCBI Taxonomy" id="2501299"/>
    <lineage>
        <taxon>Bacteria</taxon>
        <taxon>Pseudomonadati</taxon>
        <taxon>Bacteroidota</taxon>
        <taxon>Bacteroidia</taxon>
        <taxon>Marinilabiliales</taxon>
        <taxon>Marinifilaceae</taxon>
        <taxon>Ancylomarina</taxon>
    </lineage>
</organism>
<dbReference type="GO" id="GO:0046872">
    <property type="term" value="F:metal ion binding"/>
    <property type="evidence" value="ECO:0007669"/>
    <property type="project" value="UniProtKB-KW"/>
</dbReference>
<dbReference type="PANTHER" id="PTHR23150:SF19">
    <property type="entry name" value="FORMYLGLYCINE-GENERATING ENZYME"/>
    <property type="match status" value="1"/>
</dbReference>
<dbReference type="InterPro" id="IPR005532">
    <property type="entry name" value="SUMF_dom"/>
</dbReference>
<evidence type="ECO:0000313" key="9">
    <source>
        <dbReference type="EMBL" id="RXQ94534.1"/>
    </source>
</evidence>
<reference evidence="9 10" key="1">
    <citation type="submission" date="2019-01" db="EMBL/GenBank/DDBJ databases">
        <title>Ancylomarina salipaludis sp. nov., isolated from a salt marsh.</title>
        <authorList>
            <person name="Yoon J.-H."/>
        </authorList>
    </citation>
    <scope>NUCLEOTIDE SEQUENCE [LARGE SCALE GENOMIC DNA]</scope>
    <source>
        <strain evidence="9 10">SHSM-M15</strain>
    </source>
</reference>
<dbReference type="RefSeq" id="WP_129254461.1">
    <property type="nucleotide sequence ID" value="NZ_SAXA01000007.1"/>
</dbReference>
<evidence type="ECO:0000256" key="6">
    <source>
        <dbReference type="ARBA" id="ARBA00023004"/>
    </source>
</evidence>
<proteinExistence type="predicted"/>
<evidence type="ECO:0000256" key="1">
    <source>
        <dbReference type="ARBA" id="ARBA00004196"/>
    </source>
</evidence>